<evidence type="ECO:0000256" key="2">
    <source>
        <dbReference type="ARBA" id="ARBA00023015"/>
    </source>
</evidence>
<dbReference type="Pfam" id="PF04542">
    <property type="entry name" value="Sigma70_r2"/>
    <property type="match status" value="1"/>
</dbReference>
<dbReference type="InterPro" id="IPR007630">
    <property type="entry name" value="RNA_pol_sigma70_r4"/>
</dbReference>
<dbReference type="GO" id="GO:0003677">
    <property type="term" value="F:DNA binding"/>
    <property type="evidence" value="ECO:0007669"/>
    <property type="project" value="UniProtKB-KW"/>
</dbReference>
<protein>
    <submittedName>
        <fullName evidence="8">RNA polymerase</fullName>
    </submittedName>
</protein>
<dbReference type="Pfam" id="PF04545">
    <property type="entry name" value="Sigma70_r4"/>
    <property type="match status" value="1"/>
</dbReference>
<feature type="domain" description="RNA polymerase sigma-70 region 4" evidence="7">
    <location>
        <begin position="112"/>
        <end position="161"/>
    </location>
</feature>
<organism evidence="8">
    <name type="scientific">Thermocrispum agreste</name>
    <dbReference type="NCBI Taxonomy" id="37925"/>
    <lineage>
        <taxon>Bacteria</taxon>
        <taxon>Bacillati</taxon>
        <taxon>Actinomycetota</taxon>
        <taxon>Actinomycetes</taxon>
        <taxon>Pseudonocardiales</taxon>
        <taxon>Pseudonocardiaceae</taxon>
        <taxon>Thermocrispum</taxon>
    </lineage>
</organism>
<dbReference type="InterPro" id="IPR039425">
    <property type="entry name" value="RNA_pol_sigma-70-like"/>
</dbReference>
<dbReference type="GO" id="GO:0016987">
    <property type="term" value="F:sigma factor activity"/>
    <property type="evidence" value="ECO:0007669"/>
    <property type="project" value="UniProtKB-KW"/>
</dbReference>
<dbReference type="InterPro" id="IPR036388">
    <property type="entry name" value="WH-like_DNA-bd_sf"/>
</dbReference>
<keyword evidence="3" id="KW-0731">Sigma factor</keyword>
<comment type="caution">
    <text evidence="8">The sequence shown here is derived from an EMBL/GenBank/DDBJ whole genome shotgun (WGS) entry which is preliminary data.</text>
</comment>
<dbReference type="InterPro" id="IPR014284">
    <property type="entry name" value="RNA_pol_sigma-70_dom"/>
</dbReference>
<evidence type="ECO:0000259" key="6">
    <source>
        <dbReference type="Pfam" id="PF04542"/>
    </source>
</evidence>
<dbReference type="Gene3D" id="1.10.10.10">
    <property type="entry name" value="Winged helix-like DNA-binding domain superfamily/Winged helix DNA-binding domain"/>
    <property type="match status" value="1"/>
</dbReference>
<reference evidence="8" key="1">
    <citation type="submission" date="2018-05" db="EMBL/GenBank/DDBJ databases">
        <authorList>
            <person name="Lanie J.A."/>
            <person name="Ng W.-L."/>
            <person name="Kazmierczak K.M."/>
            <person name="Andrzejewski T.M."/>
            <person name="Davidsen T.M."/>
            <person name="Wayne K.J."/>
            <person name="Tettelin H."/>
            <person name="Glass J.I."/>
            <person name="Rusch D."/>
            <person name="Podicherti R."/>
            <person name="Tsui H.-C.T."/>
            <person name="Winkler M.E."/>
        </authorList>
    </citation>
    <scope>NUCLEOTIDE SEQUENCE</scope>
    <source>
        <strain evidence="8">ZC4RG45</strain>
    </source>
</reference>
<dbReference type="AlphaFoldDB" id="A0A2W4J3I9"/>
<dbReference type="GO" id="GO:0006352">
    <property type="term" value="P:DNA-templated transcription initiation"/>
    <property type="evidence" value="ECO:0007669"/>
    <property type="project" value="InterPro"/>
</dbReference>
<dbReference type="Gene3D" id="1.10.1740.10">
    <property type="match status" value="1"/>
</dbReference>
<evidence type="ECO:0000256" key="1">
    <source>
        <dbReference type="ARBA" id="ARBA00010641"/>
    </source>
</evidence>
<evidence type="ECO:0000256" key="5">
    <source>
        <dbReference type="ARBA" id="ARBA00023163"/>
    </source>
</evidence>
<dbReference type="SUPFAM" id="SSF88659">
    <property type="entry name" value="Sigma3 and sigma4 domains of RNA polymerase sigma factors"/>
    <property type="match status" value="1"/>
</dbReference>
<keyword evidence="4" id="KW-0238">DNA-binding</keyword>
<evidence type="ECO:0000256" key="3">
    <source>
        <dbReference type="ARBA" id="ARBA00023082"/>
    </source>
</evidence>
<evidence type="ECO:0000256" key="4">
    <source>
        <dbReference type="ARBA" id="ARBA00023125"/>
    </source>
</evidence>
<proteinExistence type="inferred from homology"/>
<name>A0A2W4J3I9_9PSEU</name>
<sequence>MTGTDINQVIKEHGPALLAYATRLTGGDRHLAEDVLQETWLRAWKNADRLTEDLGSIRGWLRRIAHNEATDLHGGRKARQTESNRPDPMLHNAATVADPTDLINTRIDLDEALEKLSPSHRTTVKKIYFEDRTTATAASMLGIPAGTVKSRIHNALNNLRAAMAVPSSQAA</sequence>
<accession>A0A2W4J3I9</accession>
<dbReference type="PANTHER" id="PTHR43133:SF52">
    <property type="entry name" value="ECF RNA POLYMERASE SIGMA FACTOR SIGL"/>
    <property type="match status" value="1"/>
</dbReference>
<feature type="domain" description="RNA polymerase sigma-70 region 2" evidence="6">
    <location>
        <begin position="10"/>
        <end position="73"/>
    </location>
</feature>
<comment type="similarity">
    <text evidence="1">Belongs to the sigma-70 factor family. ECF subfamily.</text>
</comment>
<dbReference type="EMBL" id="QGUI01000702">
    <property type="protein sequence ID" value="PZM92445.1"/>
    <property type="molecule type" value="Genomic_DNA"/>
</dbReference>
<dbReference type="PANTHER" id="PTHR43133">
    <property type="entry name" value="RNA POLYMERASE ECF-TYPE SIGMA FACTO"/>
    <property type="match status" value="1"/>
</dbReference>
<dbReference type="CDD" id="cd06171">
    <property type="entry name" value="Sigma70_r4"/>
    <property type="match status" value="1"/>
</dbReference>
<dbReference type="SUPFAM" id="SSF88946">
    <property type="entry name" value="Sigma2 domain of RNA polymerase sigma factors"/>
    <property type="match status" value="1"/>
</dbReference>
<dbReference type="InterPro" id="IPR013324">
    <property type="entry name" value="RNA_pol_sigma_r3/r4-like"/>
</dbReference>
<evidence type="ECO:0000313" key="8">
    <source>
        <dbReference type="EMBL" id="PZM92445.1"/>
    </source>
</evidence>
<keyword evidence="5" id="KW-0804">Transcription</keyword>
<dbReference type="InterPro" id="IPR007627">
    <property type="entry name" value="RNA_pol_sigma70_r2"/>
</dbReference>
<gene>
    <name evidence="8" type="ORF">DIU77_15925</name>
</gene>
<dbReference type="STRING" id="1111738.GCA_000427905_02743"/>
<evidence type="ECO:0000259" key="7">
    <source>
        <dbReference type="Pfam" id="PF04545"/>
    </source>
</evidence>
<dbReference type="NCBIfam" id="TIGR02937">
    <property type="entry name" value="sigma70-ECF"/>
    <property type="match status" value="1"/>
</dbReference>
<dbReference type="InterPro" id="IPR013325">
    <property type="entry name" value="RNA_pol_sigma_r2"/>
</dbReference>
<keyword evidence="2" id="KW-0805">Transcription regulation</keyword>